<dbReference type="AlphaFoldDB" id="A0A1U7DA77"/>
<organism evidence="3 4">
    <name type="scientific">Salipiger profundus</name>
    <dbReference type="NCBI Taxonomy" id="1229727"/>
    <lineage>
        <taxon>Bacteria</taxon>
        <taxon>Pseudomonadati</taxon>
        <taxon>Pseudomonadota</taxon>
        <taxon>Alphaproteobacteria</taxon>
        <taxon>Rhodobacterales</taxon>
        <taxon>Roseobacteraceae</taxon>
        <taxon>Salipiger</taxon>
    </lineage>
</organism>
<dbReference type="STRING" id="1229727.Ga0080559_TMP4216"/>
<dbReference type="SUPFAM" id="SSF111384">
    <property type="entry name" value="OmpH-like"/>
    <property type="match status" value="1"/>
</dbReference>
<dbReference type="OrthoDB" id="7868372at2"/>
<feature type="region of interest" description="Disordered" evidence="1">
    <location>
        <begin position="176"/>
        <end position="216"/>
    </location>
</feature>
<dbReference type="Gene3D" id="3.30.910.20">
    <property type="entry name" value="Skp domain"/>
    <property type="match status" value="1"/>
</dbReference>
<dbReference type="GO" id="GO:0051082">
    <property type="term" value="F:unfolded protein binding"/>
    <property type="evidence" value="ECO:0007669"/>
    <property type="project" value="InterPro"/>
</dbReference>
<dbReference type="Pfam" id="PF03938">
    <property type="entry name" value="OmpH"/>
    <property type="match status" value="1"/>
</dbReference>
<keyword evidence="4" id="KW-1185">Reference proteome</keyword>
<name>A0A1U7DA77_9RHOB</name>
<evidence type="ECO:0000256" key="1">
    <source>
        <dbReference type="SAM" id="MobiDB-lite"/>
    </source>
</evidence>
<feature type="signal peptide" evidence="2">
    <location>
        <begin position="1"/>
        <end position="24"/>
    </location>
</feature>
<feature type="chain" id="PRO_5010568981" evidence="2">
    <location>
        <begin position="25"/>
        <end position="216"/>
    </location>
</feature>
<protein>
    <submittedName>
        <fullName evidence="3">Outer membrane protein</fullName>
    </submittedName>
</protein>
<accession>A0A1U7DA77</accession>
<proteinExistence type="predicted"/>
<sequence length="216" mass="23346" precursor="true">MRVWLRPVSLALGLALAGAAPAIAQESVRPGVVQSAILTVEFDRLFAESAYGQRVSEMLDEQGASIAAENRRIEADLTAEERDLTEKRSTLDPVEFRKLAEAFDEKVQALRREQDAKARALGNLSEEHRRQFLAQAEPILGGLMREAGAAVILDKRSVFLSADVIDITETAISRIDDQIGDGGDNFRDDIGEVSASEPDPSGDGAVPAPIVVPPKE</sequence>
<reference evidence="3 4" key="1">
    <citation type="submission" date="2016-03" db="EMBL/GenBank/DDBJ databases">
        <title>Deep-sea bacteria in the southern Pacific.</title>
        <authorList>
            <person name="Tang K."/>
        </authorList>
    </citation>
    <scope>NUCLEOTIDE SEQUENCE [LARGE SCALE GENOMIC DNA]</scope>
    <source>
        <strain evidence="3 4">JLT2016</strain>
    </source>
</reference>
<dbReference type="KEGG" id="tpro:Ga0080559_TMP4216"/>
<dbReference type="SMART" id="SM00935">
    <property type="entry name" value="OmpH"/>
    <property type="match status" value="1"/>
</dbReference>
<evidence type="ECO:0000313" key="3">
    <source>
        <dbReference type="EMBL" id="APX25012.1"/>
    </source>
</evidence>
<dbReference type="InterPro" id="IPR005632">
    <property type="entry name" value="Chaperone_Skp"/>
</dbReference>
<keyword evidence="2" id="KW-0732">Signal</keyword>
<dbReference type="Proteomes" id="UP000186559">
    <property type="component" value="Chromosome"/>
</dbReference>
<evidence type="ECO:0000256" key="2">
    <source>
        <dbReference type="SAM" id="SignalP"/>
    </source>
</evidence>
<dbReference type="RefSeq" id="WP_076624697.1">
    <property type="nucleotide sequence ID" value="NZ_BMEW01000006.1"/>
</dbReference>
<dbReference type="EMBL" id="CP014796">
    <property type="protein sequence ID" value="APX25012.1"/>
    <property type="molecule type" value="Genomic_DNA"/>
</dbReference>
<evidence type="ECO:0000313" key="4">
    <source>
        <dbReference type="Proteomes" id="UP000186559"/>
    </source>
</evidence>
<gene>
    <name evidence="3" type="ORF">Ga0080559_TMP4216</name>
</gene>
<dbReference type="InterPro" id="IPR024930">
    <property type="entry name" value="Skp_dom_sf"/>
</dbReference>